<dbReference type="OrthoDB" id="2388713at2"/>
<accession>A0A510Y3R4</accession>
<sequence>MRNNKAVPLIIKEQLKWTLWFLGILYLVRVAAHFINLFFLGAEFNIVLLNFAYEPSKVYMLVIGLVSVYTFLGFCIEHGLTRRHYYQAALLSSAAIALVITAAIAVFNLMDTVIFNTNASVFYLIDTDTLFEVLLPGSAAYFVTVLLYYLLGMFIASGFYRFGWLTGLGFIAAGILFLLIESLIWGTEFVLFDIGVITEGLPVFSAVLATAFLAGVVYTVSAKSLKDTPVKIV</sequence>
<feature type="transmembrane region" description="Helical" evidence="1">
    <location>
        <begin position="200"/>
        <end position="221"/>
    </location>
</feature>
<evidence type="ECO:0000313" key="3">
    <source>
        <dbReference type="Proteomes" id="UP000321051"/>
    </source>
</evidence>
<feature type="transmembrane region" description="Helical" evidence="1">
    <location>
        <begin position="88"/>
        <end position="110"/>
    </location>
</feature>
<organism evidence="2 3">
    <name type="scientific">Marinococcus halophilus</name>
    <dbReference type="NCBI Taxonomy" id="1371"/>
    <lineage>
        <taxon>Bacteria</taxon>
        <taxon>Bacillati</taxon>
        <taxon>Bacillota</taxon>
        <taxon>Bacilli</taxon>
        <taxon>Bacillales</taxon>
        <taxon>Bacillaceae</taxon>
        <taxon>Marinococcus</taxon>
    </lineage>
</organism>
<feature type="transmembrane region" description="Helical" evidence="1">
    <location>
        <begin position="162"/>
        <end position="180"/>
    </location>
</feature>
<feature type="transmembrane region" description="Helical" evidence="1">
    <location>
        <begin position="20"/>
        <end position="39"/>
    </location>
</feature>
<name>A0A510Y3R4_MARHA</name>
<reference evidence="2 3" key="1">
    <citation type="submission" date="2019-07" db="EMBL/GenBank/DDBJ databases">
        <title>Whole genome shotgun sequence of Marinococcus halophilus NBRC 102359.</title>
        <authorList>
            <person name="Hosoyama A."/>
            <person name="Uohara A."/>
            <person name="Ohji S."/>
            <person name="Ichikawa N."/>
        </authorList>
    </citation>
    <scope>NUCLEOTIDE SEQUENCE [LARGE SCALE GENOMIC DNA]</scope>
    <source>
        <strain evidence="2 3">NBRC 102359</strain>
    </source>
</reference>
<keyword evidence="1" id="KW-0812">Transmembrane</keyword>
<keyword evidence="3" id="KW-1185">Reference proteome</keyword>
<feature type="transmembrane region" description="Helical" evidence="1">
    <location>
        <begin position="59"/>
        <end position="76"/>
    </location>
</feature>
<dbReference type="AlphaFoldDB" id="A0A510Y3R4"/>
<keyword evidence="1" id="KW-1133">Transmembrane helix</keyword>
<protein>
    <submittedName>
        <fullName evidence="2">Uncharacterized protein</fullName>
    </submittedName>
</protein>
<dbReference type="EMBL" id="BJUN01000003">
    <property type="protein sequence ID" value="GEK57968.1"/>
    <property type="molecule type" value="Genomic_DNA"/>
</dbReference>
<gene>
    <name evidence="2" type="ORF">MHA01_08730</name>
</gene>
<comment type="caution">
    <text evidence="2">The sequence shown here is derived from an EMBL/GenBank/DDBJ whole genome shotgun (WGS) entry which is preliminary data.</text>
</comment>
<dbReference type="RefSeq" id="WP_094908127.1">
    <property type="nucleotide sequence ID" value="NZ_BJUN01000003.1"/>
</dbReference>
<keyword evidence="1" id="KW-0472">Membrane</keyword>
<proteinExistence type="predicted"/>
<dbReference type="Proteomes" id="UP000321051">
    <property type="component" value="Unassembled WGS sequence"/>
</dbReference>
<dbReference type="STRING" id="1371.GCA_900166605_02972"/>
<evidence type="ECO:0000256" key="1">
    <source>
        <dbReference type="SAM" id="Phobius"/>
    </source>
</evidence>
<evidence type="ECO:0000313" key="2">
    <source>
        <dbReference type="EMBL" id="GEK57968.1"/>
    </source>
</evidence>
<feature type="transmembrane region" description="Helical" evidence="1">
    <location>
        <begin position="130"/>
        <end position="150"/>
    </location>
</feature>